<sequence>MRRPNRRIPIAAARKIAEEYGYDQVVIYARRVGEQPDPCGEHMTTYGVTREHCSVAARIGDTLKRFMGWNVT</sequence>
<dbReference type="RefSeq" id="WP_270078586.1">
    <property type="nucleotide sequence ID" value="NZ_CP115174.1"/>
</dbReference>
<accession>A0ABY7NS07</accession>
<evidence type="ECO:0000313" key="2">
    <source>
        <dbReference type="Proteomes" id="UP001210865"/>
    </source>
</evidence>
<name>A0ABY7NS07_9SPHN</name>
<evidence type="ECO:0000313" key="1">
    <source>
        <dbReference type="EMBL" id="WBO23957.1"/>
    </source>
</evidence>
<organism evidence="1 2">
    <name type="scientific">Sphingomonas abietis</name>
    <dbReference type="NCBI Taxonomy" id="3012344"/>
    <lineage>
        <taxon>Bacteria</taxon>
        <taxon>Pseudomonadati</taxon>
        <taxon>Pseudomonadota</taxon>
        <taxon>Alphaproteobacteria</taxon>
        <taxon>Sphingomonadales</taxon>
        <taxon>Sphingomonadaceae</taxon>
        <taxon>Sphingomonas</taxon>
    </lineage>
</organism>
<keyword evidence="2" id="KW-1185">Reference proteome</keyword>
<protein>
    <submittedName>
        <fullName evidence="1">Uncharacterized protein</fullName>
    </submittedName>
</protein>
<dbReference type="Proteomes" id="UP001210865">
    <property type="component" value="Chromosome"/>
</dbReference>
<gene>
    <name evidence="1" type="ORF">PBT88_07560</name>
</gene>
<proteinExistence type="predicted"/>
<dbReference type="EMBL" id="CP115174">
    <property type="protein sequence ID" value="WBO23957.1"/>
    <property type="molecule type" value="Genomic_DNA"/>
</dbReference>
<reference evidence="1 2" key="1">
    <citation type="submission" date="2022-12" db="EMBL/GenBank/DDBJ databases">
        <title>Sphingomonas abieness sp. nov., an endophytic bacterium isolated from Abies koreana.</title>
        <authorList>
            <person name="Jiang L."/>
            <person name="Lee J."/>
        </authorList>
    </citation>
    <scope>NUCLEOTIDE SEQUENCE [LARGE SCALE GENOMIC DNA]</scope>
    <source>
        <strain evidence="2">PAMB 00755</strain>
    </source>
</reference>